<feature type="region of interest" description="Disordered" evidence="7">
    <location>
        <begin position="380"/>
        <end position="423"/>
    </location>
</feature>
<dbReference type="PANTHER" id="PTHR10778:SF4">
    <property type="entry name" value="NUCLEOTIDE SUGAR TRANSPORTER SLC35B4"/>
    <property type="match status" value="1"/>
</dbReference>
<feature type="transmembrane region" description="Helical" evidence="8">
    <location>
        <begin position="51"/>
        <end position="70"/>
    </location>
</feature>
<dbReference type="STRING" id="105984.A0A427Y651"/>
<evidence type="ECO:0000256" key="8">
    <source>
        <dbReference type="SAM" id="Phobius"/>
    </source>
</evidence>
<feature type="transmembrane region" description="Helical" evidence="8">
    <location>
        <begin position="82"/>
        <end position="100"/>
    </location>
</feature>
<organism evidence="9 10">
    <name type="scientific">Apiotrichum porosum</name>
    <dbReference type="NCBI Taxonomy" id="105984"/>
    <lineage>
        <taxon>Eukaryota</taxon>
        <taxon>Fungi</taxon>
        <taxon>Dikarya</taxon>
        <taxon>Basidiomycota</taxon>
        <taxon>Agaricomycotina</taxon>
        <taxon>Tremellomycetes</taxon>
        <taxon>Trichosporonales</taxon>
        <taxon>Trichosporonaceae</taxon>
        <taxon>Apiotrichum</taxon>
    </lineage>
</organism>
<name>A0A427Y651_9TREE</name>
<keyword evidence="5 8" id="KW-1133">Transmembrane helix</keyword>
<evidence type="ECO:0000256" key="7">
    <source>
        <dbReference type="SAM" id="MobiDB-lite"/>
    </source>
</evidence>
<dbReference type="PANTHER" id="PTHR10778">
    <property type="entry name" value="SOLUTE CARRIER FAMILY 35 MEMBER B"/>
    <property type="match status" value="1"/>
</dbReference>
<accession>A0A427Y651</accession>
<dbReference type="EMBL" id="RSCE01000002">
    <property type="protein sequence ID" value="RSH86546.1"/>
    <property type="molecule type" value="Genomic_DNA"/>
</dbReference>
<dbReference type="RefSeq" id="XP_028479331.1">
    <property type="nucleotide sequence ID" value="XM_028620359.1"/>
</dbReference>
<feature type="transmembrane region" description="Helical" evidence="8">
    <location>
        <begin position="186"/>
        <end position="209"/>
    </location>
</feature>
<evidence type="ECO:0000256" key="2">
    <source>
        <dbReference type="ARBA" id="ARBA00022448"/>
    </source>
</evidence>
<evidence type="ECO:0000256" key="3">
    <source>
        <dbReference type="ARBA" id="ARBA00022597"/>
    </source>
</evidence>
<feature type="transmembrane region" description="Helical" evidence="8">
    <location>
        <begin position="221"/>
        <end position="240"/>
    </location>
</feature>
<gene>
    <name evidence="9" type="primary">YEA4</name>
    <name evidence="9" type="ORF">EHS24_004814</name>
</gene>
<feature type="transmembrane region" description="Helical" evidence="8">
    <location>
        <begin position="294"/>
        <end position="317"/>
    </location>
</feature>
<dbReference type="GeneID" id="39589357"/>
<evidence type="ECO:0000256" key="1">
    <source>
        <dbReference type="ARBA" id="ARBA00004127"/>
    </source>
</evidence>
<reference evidence="9 10" key="1">
    <citation type="submission" date="2018-11" db="EMBL/GenBank/DDBJ databases">
        <title>Genome sequence of Apiotrichum porosum DSM 27194.</title>
        <authorList>
            <person name="Aliyu H."/>
            <person name="Gorte O."/>
            <person name="Ochsenreither K."/>
        </authorList>
    </citation>
    <scope>NUCLEOTIDE SEQUENCE [LARGE SCALE GENOMIC DNA]</scope>
    <source>
        <strain evidence="9 10">DSM 27194</strain>
    </source>
</reference>
<evidence type="ECO:0000256" key="6">
    <source>
        <dbReference type="ARBA" id="ARBA00023136"/>
    </source>
</evidence>
<dbReference type="GO" id="GO:0000139">
    <property type="term" value="C:Golgi membrane"/>
    <property type="evidence" value="ECO:0007669"/>
    <property type="project" value="TreeGrafter"/>
</dbReference>
<evidence type="ECO:0000256" key="4">
    <source>
        <dbReference type="ARBA" id="ARBA00022692"/>
    </source>
</evidence>
<protein>
    <submittedName>
        <fullName evidence="9">Golgi uridine diphosphate-N-acetylglucosamine transporter</fullName>
    </submittedName>
</protein>
<dbReference type="InterPro" id="IPR013657">
    <property type="entry name" value="SCL35B1-4/HUT1"/>
</dbReference>
<comment type="caution">
    <text evidence="9">The sequence shown here is derived from an EMBL/GenBank/DDBJ whole genome shotgun (WGS) entry which is preliminary data.</text>
</comment>
<keyword evidence="4 8" id="KW-0812">Transmembrane</keyword>
<sequence>MPDRAFLSALTESAAGEWAAILSLVFGGCCSNVWALEAVLKTYPSSGTFLTFAQFIYVAVQTVWTQFYFIPGSRLPRWRKNVVPLSRWMVQVVLFFAVSFMNNYAFGLKIPVTVHIIFRSGGLCVSMLVGYFAGGKRYSTGQIFAGTIITAGIVMATISAPRPRKAPTPAATTVASDEFLPENVQYIAGIGLLALALLLSAWLGLWQEATYKQYGKQWREALFYCHVLSLPFFLPMSGTISRTFDAYMASAPVTLATIPTPDMALLSTTTFSQLSRLAWPIDDAKRHLIQWRQLAVPGAILALLVNVITQGLCIRGVNRLTTRVSSTTVNLILTLRKAASLAISVWFYGSGVSWGLVIGGAMVLGGTLVYSVAPPPKVIDGKVDEKKVDDEKGNGGSENATDAAGSSTAVDHSSTNGNGMRQR</sequence>
<dbReference type="Proteomes" id="UP000279236">
    <property type="component" value="Unassembled WGS sequence"/>
</dbReference>
<evidence type="ECO:0000256" key="5">
    <source>
        <dbReference type="ARBA" id="ARBA00022989"/>
    </source>
</evidence>
<dbReference type="GO" id="GO:0005464">
    <property type="term" value="F:UDP-xylose transmembrane transporter activity"/>
    <property type="evidence" value="ECO:0007669"/>
    <property type="project" value="TreeGrafter"/>
</dbReference>
<dbReference type="OrthoDB" id="999962at2759"/>
<keyword evidence="10" id="KW-1185">Reference proteome</keyword>
<feature type="transmembrane region" description="Helical" evidence="8">
    <location>
        <begin position="143"/>
        <end position="160"/>
    </location>
</feature>
<feature type="transmembrane region" description="Helical" evidence="8">
    <location>
        <begin position="112"/>
        <end position="131"/>
    </location>
</feature>
<dbReference type="GO" id="GO:0005462">
    <property type="term" value="F:UDP-N-acetylglucosamine transmembrane transporter activity"/>
    <property type="evidence" value="ECO:0007669"/>
    <property type="project" value="TreeGrafter"/>
</dbReference>
<keyword evidence="3" id="KW-0762">Sugar transport</keyword>
<feature type="compositionally biased region" description="Polar residues" evidence="7">
    <location>
        <begin position="397"/>
        <end position="423"/>
    </location>
</feature>
<keyword evidence="2" id="KW-0813">Transport</keyword>
<dbReference type="PROSITE" id="PS51257">
    <property type="entry name" value="PROKAR_LIPOPROTEIN"/>
    <property type="match status" value="1"/>
</dbReference>
<keyword evidence="6 8" id="KW-0472">Membrane</keyword>
<proteinExistence type="predicted"/>
<feature type="compositionally biased region" description="Basic and acidic residues" evidence="7">
    <location>
        <begin position="380"/>
        <end position="393"/>
    </location>
</feature>
<evidence type="ECO:0000313" key="10">
    <source>
        <dbReference type="Proteomes" id="UP000279236"/>
    </source>
</evidence>
<dbReference type="AlphaFoldDB" id="A0A427Y651"/>
<dbReference type="GO" id="GO:0005789">
    <property type="term" value="C:endoplasmic reticulum membrane"/>
    <property type="evidence" value="ECO:0007669"/>
    <property type="project" value="TreeGrafter"/>
</dbReference>
<comment type="subcellular location">
    <subcellularLocation>
        <location evidence="1">Endomembrane system</location>
        <topology evidence="1">Multi-pass membrane protein</topology>
    </subcellularLocation>
</comment>
<evidence type="ECO:0000313" key="9">
    <source>
        <dbReference type="EMBL" id="RSH86546.1"/>
    </source>
</evidence>
<dbReference type="Pfam" id="PF08449">
    <property type="entry name" value="UAA"/>
    <property type="match status" value="1"/>
</dbReference>